<dbReference type="Gene3D" id="1.10.357.140">
    <property type="entry name" value="UbiA prenyltransferase"/>
    <property type="match status" value="1"/>
</dbReference>
<dbReference type="InterPro" id="IPR044878">
    <property type="entry name" value="UbiA_sf"/>
</dbReference>
<comment type="pathway">
    <text evidence="8">Quinol/quinone metabolism; menaquinone biosynthesis; menaquinol from 1,4-dihydroxy-2-naphthoate: step 1/2.</text>
</comment>
<dbReference type="PIRSF" id="PIRSF005355">
    <property type="entry name" value="UBIAD1"/>
    <property type="match status" value="1"/>
</dbReference>
<dbReference type="Proteomes" id="UP000614609">
    <property type="component" value="Unassembled WGS sequence"/>
</dbReference>
<dbReference type="UniPathway" id="UPA00079">
    <property type="reaction ID" value="UER00168"/>
</dbReference>
<dbReference type="AlphaFoldDB" id="A0A830FVA2"/>
<dbReference type="PANTHER" id="PTHR13929:SF0">
    <property type="entry name" value="UBIA PRENYLTRANSFERASE DOMAIN-CONTAINING PROTEIN 1"/>
    <property type="match status" value="1"/>
</dbReference>
<evidence type="ECO:0000256" key="3">
    <source>
        <dbReference type="ARBA" id="ARBA00022475"/>
    </source>
</evidence>
<evidence type="ECO:0000313" key="11">
    <source>
        <dbReference type="Proteomes" id="UP000614609"/>
    </source>
</evidence>
<keyword evidence="11" id="KW-1185">Reference proteome</keyword>
<protein>
    <recommendedName>
        <fullName evidence="8">1,4-dihydroxy-2-naphthoate octaprenyltransferase</fullName>
        <shortName evidence="8">DHNA-octaprenyltransferase</shortName>
        <ecNumber evidence="8">2.5.1.74</ecNumber>
    </recommendedName>
</protein>
<reference evidence="9" key="1">
    <citation type="journal article" date="2014" name="Int. J. Syst. Evol. Microbiol.">
        <title>Complete genome sequence of Corynebacterium casei LMG S-19264T (=DSM 44701T), isolated from a smear-ripened cheese.</title>
        <authorList>
            <consortium name="US DOE Joint Genome Institute (JGI-PGF)"/>
            <person name="Walter F."/>
            <person name="Albersmeier A."/>
            <person name="Kalinowski J."/>
            <person name="Ruckert C."/>
        </authorList>
    </citation>
    <scope>NUCLEOTIDE SEQUENCE</scope>
    <source>
        <strain evidence="9">JCM 16108</strain>
    </source>
</reference>
<name>A0A830FVA2_9EURY</name>
<dbReference type="NCBIfam" id="NF004751">
    <property type="entry name" value="PRK06080.1-3"/>
    <property type="match status" value="1"/>
</dbReference>
<keyword evidence="3 8" id="KW-1003">Cell membrane</keyword>
<evidence type="ECO:0000256" key="5">
    <source>
        <dbReference type="ARBA" id="ARBA00022692"/>
    </source>
</evidence>
<dbReference type="HAMAP" id="MF_01937">
    <property type="entry name" value="MenA_1"/>
    <property type="match status" value="1"/>
</dbReference>
<gene>
    <name evidence="8" type="primary">menA</name>
    <name evidence="9" type="ORF">GCM10009017_14550</name>
    <name evidence="10" type="ORF">J2752_000284</name>
</gene>
<comment type="subcellular location">
    <subcellularLocation>
        <location evidence="1 8">Cell membrane</location>
        <topology evidence="1 8">Multi-pass membrane protein</topology>
    </subcellularLocation>
</comment>
<accession>A0A830FVA2</accession>
<dbReference type="EC" id="2.5.1.74" evidence="8"/>
<dbReference type="OrthoDB" id="203724at2157"/>
<comment type="similarity">
    <text evidence="8">Belongs to the MenA family. Type 1 subfamily.</text>
</comment>
<keyword evidence="2 8" id="KW-0474">Menaquinone biosynthesis</keyword>
<dbReference type="GO" id="GO:0005886">
    <property type="term" value="C:plasma membrane"/>
    <property type="evidence" value="ECO:0007669"/>
    <property type="project" value="UniProtKB-SubCell"/>
</dbReference>
<keyword evidence="6 8" id="KW-1133">Transmembrane helix</keyword>
<reference evidence="10" key="3">
    <citation type="submission" date="2021-03" db="EMBL/GenBank/DDBJ databases">
        <title>Genomic Encyclopedia of Type Strains, Phase IV (KMG-IV): sequencing the most valuable type-strain genomes for metagenomic binning, comparative biology and taxonomic classification.</title>
        <authorList>
            <person name="Goeker M."/>
        </authorList>
    </citation>
    <scope>NUCLEOTIDE SEQUENCE</scope>
    <source>
        <strain evidence="10">DSM 22443</strain>
    </source>
</reference>
<keyword evidence="4 8" id="KW-0808">Transferase</keyword>
<feature type="transmembrane region" description="Helical" evidence="8">
    <location>
        <begin position="121"/>
        <end position="138"/>
    </location>
</feature>
<evidence type="ECO:0000256" key="1">
    <source>
        <dbReference type="ARBA" id="ARBA00004651"/>
    </source>
</evidence>
<comment type="function">
    <text evidence="8">Conversion of 1,4-dihydroxy-2-naphthoate (DHNA) to demethylmenaquinone (DMK).</text>
</comment>
<dbReference type="InterPro" id="IPR026046">
    <property type="entry name" value="UBIAD1"/>
</dbReference>
<sequence length="309" mass="32428">MSDEAVSRRRAWLMAARPHTLPAGISPVVVGVGVAYALGVFAALPALAALVGALLIQIGANFANDYYDAVNGADTEDREGFTRVTQSGLIEAAEVKRAMYLTFLAATVVGCYLVYIGGLPIVVVGLASIAAGIAYTGGPFPFGYHGLGDVFVFLFFGVIAVVGTVYVQAAAYAPAFPLAPPPGTLPTAAFVASVGVACISTAILVVNNLRDMETDRETGKYTLAVYIGYTWSRVEYTGLLAVAYLVPLWFVANGFGYAVLLPWLSLALAVPVARTVCRYDDADHLDPALTRTGQTLALYSVLFAVGVAL</sequence>
<dbReference type="RefSeq" id="WP_188871406.1">
    <property type="nucleotide sequence ID" value="NZ_BMOO01000003.1"/>
</dbReference>
<dbReference type="Pfam" id="PF01040">
    <property type="entry name" value="UbiA"/>
    <property type="match status" value="1"/>
</dbReference>
<proteinExistence type="inferred from homology"/>
<comment type="caution">
    <text evidence="9">The sequence shown here is derived from an EMBL/GenBank/DDBJ whole genome shotgun (WGS) entry which is preliminary data.</text>
</comment>
<evidence type="ECO:0000256" key="7">
    <source>
        <dbReference type="ARBA" id="ARBA00023136"/>
    </source>
</evidence>
<keyword evidence="5 8" id="KW-0812">Transmembrane</keyword>
<dbReference type="EMBL" id="BMOO01000003">
    <property type="protein sequence ID" value="GGM65575.1"/>
    <property type="molecule type" value="Genomic_DNA"/>
</dbReference>
<dbReference type="CDD" id="cd13962">
    <property type="entry name" value="PT_UbiA_UBIAD1"/>
    <property type="match status" value="1"/>
</dbReference>
<evidence type="ECO:0000256" key="8">
    <source>
        <dbReference type="HAMAP-Rule" id="MF_01937"/>
    </source>
</evidence>
<evidence type="ECO:0000313" key="10">
    <source>
        <dbReference type="EMBL" id="MBP1953403.1"/>
    </source>
</evidence>
<dbReference type="Proteomes" id="UP000765891">
    <property type="component" value="Unassembled WGS sequence"/>
</dbReference>
<evidence type="ECO:0000313" key="9">
    <source>
        <dbReference type="EMBL" id="GGM65575.1"/>
    </source>
</evidence>
<reference evidence="9" key="2">
    <citation type="submission" date="2020-09" db="EMBL/GenBank/DDBJ databases">
        <authorList>
            <person name="Sun Q."/>
            <person name="Ohkuma M."/>
        </authorList>
    </citation>
    <scope>NUCLEOTIDE SEQUENCE</scope>
    <source>
        <strain evidence="9">JCM 16108</strain>
    </source>
</reference>
<feature type="transmembrane region" description="Helical" evidence="8">
    <location>
        <begin position="150"/>
        <end position="169"/>
    </location>
</feature>
<dbReference type="NCBIfam" id="TIGR00751">
    <property type="entry name" value="menA"/>
    <property type="match status" value="1"/>
</dbReference>
<evidence type="ECO:0000256" key="6">
    <source>
        <dbReference type="ARBA" id="ARBA00022989"/>
    </source>
</evidence>
<feature type="transmembrane region" description="Helical" evidence="8">
    <location>
        <begin position="189"/>
        <end position="209"/>
    </location>
</feature>
<dbReference type="PANTHER" id="PTHR13929">
    <property type="entry name" value="1,4-DIHYDROXY-2-NAPHTHOATE OCTAPRENYLTRANSFERASE"/>
    <property type="match status" value="1"/>
</dbReference>
<dbReference type="EMBL" id="JAGGKO010000001">
    <property type="protein sequence ID" value="MBP1953403.1"/>
    <property type="molecule type" value="Genomic_DNA"/>
</dbReference>
<dbReference type="GO" id="GO:0042371">
    <property type="term" value="P:vitamin K biosynthetic process"/>
    <property type="evidence" value="ECO:0007669"/>
    <property type="project" value="TreeGrafter"/>
</dbReference>
<evidence type="ECO:0000256" key="4">
    <source>
        <dbReference type="ARBA" id="ARBA00022679"/>
    </source>
</evidence>
<keyword evidence="7 8" id="KW-0472">Membrane</keyword>
<dbReference type="InterPro" id="IPR000537">
    <property type="entry name" value="UbiA_prenyltransferase"/>
</dbReference>
<feature type="transmembrane region" description="Helical" evidence="8">
    <location>
        <begin position="98"/>
        <end position="115"/>
    </location>
</feature>
<comment type="catalytic activity">
    <reaction evidence="8">
        <text>an all-trans-polyprenyl diphosphate + 1,4-dihydroxy-2-naphthoate + H(+) = a 2-demethylmenaquinol + CO2 + diphosphate</text>
        <dbReference type="Rhea" id="RHEA:26478"/>
        <dbReference type="Rhea" id="RHEA-COMP:9563"/>
        <dbReference type="Rhea" id="RHEA-COMP:9564"/>
        <dbReference type="ChEBI" id="CHEBI:11173"/>
        <dbReference type="ChEBI" id="CHEBI:15378"/>
        <dbReference type="ChEBI" id="CHEBI:16526"/>
        <dbReference type="ChEBI" id="CHEBI:33019"/>
        <dbReference type="ChEBI" id="CHEBI:55437"/>
        <dbReference type="ChEBI" id="CHEBI:58914"/>
        <dbReference type="EC" id="2.5.1.74"/>
    </reaction>
</comment>
<organism evidence="9 11">
    <name type="scientific">Halarchaeum rubridurum</name>
    <dbReference type="NCBI Taxonomy" id="489911"/>
    <lineage>
        <taxon>Archaea</taxon>
        <taxon>Methanobacteriati</taxon>
        <taxon>Methanobacteriota</taxon>
        <taxon>Stenosarchaea group</taxon>
        <taxon>Halobacteria</taxon>
        <taxon>Halobacteriales</taxon>
        <taxon>Halobacteriaceae</taxon>
    </lineage>
</organism>
<dbReference type="InterPro" id="IPR004657">
    <property type="entry name" value="MenA"/>
</dbReference>
<feature type="transmembrane region" description="Helical" evidence="8">
    <location>
        <begin position="221"/>
        <end position="249"/>
    </location>
</feature>
<feature type="transmembrane region" description="Helical" evidence="8">
    <location>
        <begin position="255"/>
        <end position="276"/>
    </location>
</feature>
<dbReference type="GO" id="GO:0046428">
    <property type="term" value="F:1,4-dihydroxy-2-naphthoate polyprenyltransferase activity"/>
    <property type="evidence" value="ECO:0007669"/>
    <property type="project" value="UniProtKB-UniRule"/>
</dbReference>
<evidence type="ECO:0000256" key="2">
    <source>
        <dbReference type="ARBA" id="ARBA00022428"/>
    </source>
</evidence>
<dbReference type="GO" id="GO:0009234">
    <property type="term" value="P:menaquinone biosynthetic process"/>
    <property type="evidence" value="ECO:0007669"/>
    <property type="project" value="UniProtKB-UniRule"/>
</dbReference>